<dbReference type="InterPro" id="IPR041095">
    <property type="entry name" value="EFG_II"/>
</dbReference>
<dbReference type="InterPro" id="IPR009022">
    <property type="entry name" value="EFG_III"/>
</dbReference>
<dbReference type="SUPFAM" id="SSF50447">
    <property type="entry name" value="Translation proteins"/>
    <property type="match status" value="1"/>
</dbReference>
<evidence type="ECO:0000256" key="4">
    <source>
        <dbReference type="ARBA" id="ARBA00023134"/>
    </source>
</evidence>
<keyword evidence="7" id="KW-1185">Reference proteome</keyword>
<keyword evidence="2" id="KW-0648">Protein biosynthesis</keyword>
<dbReference type="Gene3D" id="2.40.30.10">
    <property type="entry name" value="Translation factors"/>
    <property type="match status" value="1"/>
</dbReference>
<accession>A0A5A8CT29</accession>
<dbReference type="SUPFAM" id="SSF54980">
    <property type="entry name" value="EF-G C-terminal domain-like"/>
    <property type="match status" value="2"/>
</dbReference>
<dbReference type="Pfam" id="PF00009">
    <property type="entry name" value="GTP_EFTU"/>
    <property type="match status" value="1"/>
</dbReference>
<dbReference type="GO" id="GO:0032790">
    <property type="term" value="P:ribosome disassembly"/>
    <property type="evidence" value="ECO:0007669"/>
    <property type="project" value="TreeGrafter"/>
</dbReference>
<dbReference type="Gene3D" id="3.30.70.870">
    <property type="entry name" value="Elongation Factor G (Translational Gtpase), domain 3"/>
    <property type="match status" value="1"/>
</dbReference>
<dbReference type="CDD" id="cd03713">
    <property type="entry name" value="EFG_mtEFG_C"/>
    <property type="match status" value="1"/>
</dbReference>
<dbReference type="OMA" id="RTHKMGE"/>
<dbReference type="Pfam" id="PF14492">
    <property type="entry name" value="EFG_III"/>
    <property type="match status" value="1"/>
</dbReference>
<dbReference type="SUPFAM" id="SSF54211">
    <property type="entry name" value="Ribosomal protein S5 domain 2-like"/>
    <property type="match status" value="1"/>
</dbReference>
<dbReference type="NCBIfam" id="TIGR00231">
    <property type="entry name" value="small_GTP"/>
    <property type="match status" value="1"/>
</dbReference>
<dbReference type="InterPro" id="IPR005225">
    <property type="entry name" value="Small_GTP-bd"/>
</dbReference>
<dbReference type="GO" id="GO:0032543">
    <property type="term" value="P:mitochondrial translation"/>
    <property type="evidence" value="ECO:0007669"/>
    <property type="project" value="TreeGrafter"/>
</dbReference>
<dbReference type="PANTHER" id="PTHR43261:SF1">
    <property type="entry name" value="RIBOSOME-RELEASING FACTOR 2, MITOCHONDRIAL"/>
    <property type="match status" value="1"/>
</dbReference>
<dbReference type="EMBL" id="VLTN01000005">
    <property type="protein sequence ID" value="KAA0155859.1"/>
    <property type="molecule type" value="Genomic_DNA"/>
</dbReference>
<sequence length="825" mass="86090">MIGRIATRGVAAWKGRAGRVAGARAASGGPRKASEALARIRNCGIIAHIDAGKTTLSERLLLYSGSISNLGEVHDGQATMDFMDQERERGITIQSAATSFAWQDTIFNLIDTPGHVDFTVEVERSLRVLDGAVALFDAVHGVEAQSETVWRQARRYGVPRVAFANKLDREGATLERVMDGLRHRLGARPVALQMPLGDAGAFCGVVDLLTMQVLRFEGKHGEIVASAPLVDAAPGLRGMAPAGLPQDVVEAAMECRESMLEGLADADDVLAEAFMEAEDGSSPDAAGLTPADVRAAVRRITLSQPALEAPSGDGAADRSPTVAVLCGSAYKNVGVQPLMDAVREYLPSPLDVPPTPAALVAQEGQSAALRPDATAPLAAFVFKVAAHPTRGPLCYFRVYSGTMTRASLINTTSPGPAERPSKLLQLLADEDKEVDAVPAGQIGAAAGLKRARTGDTLCASSNAKEAVRLPGLLLPEPVFTASIEADSAGQQRQLEAALEVLVRQDPSLRVTEDAETGQLLLSGMGKLHLEVAVERLRREFGVAEVTLGRVTVAYREGVSDEGRFAAVFDRALDGKRHWARVAVKVRAAQAGCGAANTLRGGAGEPDLLSAAAEPEVQGDAAEDAPPARGLRARLVSSGDESADLASASVASGMPPPAPLSRALSDALQEALAAALERGPRIGRAMLGVDLELDPAATFVSPLTTAVALRGAAAAAVTAAISDAGAVMLEPVMALEISTPTEETGAVLNDLSSHRRGRVLDVVPDGRRSIVVAEAPLAELAGDYAGTLRSLSAGEASYSMHFKEYEVVPREAESRVELEAAGLLSG</sequence>
<dbReference type="InterPro" id="IPR031157">
    <property type="entry name" value="G_TR_CS"/>
</dbReference>
<dbReference type="Pfam" id="PF22042">
    <property type="entry name" value="EF-G_D2"/>
    <property type="match status" value="1"/>
</dbReference>
<dbReference type="GO" id="GO:0003924">
    <property type="term" value="F:GTPase activity"/>
    <property type="evidence" value="ECO:0007669"/>
    <property type="project" value="InterPro"/>
</dbReference>
<dbReference type="InterPro" id="IPR020568">
    <property type="entry name" value="Ribosomal_Su5_D2-typ_SF"/>
</dbReference>
<dbReference type="Proteomes" id="UP000323011">
    <property type="component" value="Unassembled WGS sequence"/>
</dbReference>
<keyword evidence="1" id="KW-0547">Nucleotide-binding</keyword>
<evidence type="ECO:0000256" key="2">
    <source>
        <dbReference type="ARBA" id="ARBA00022917"/>
    </source>
</evidence>
<dbReference type="SUPFAM" id="SSF52540">
    <property type="entry name" value="P-loop containing nucleoside triphosphate hydrolases"/>
    <property type="match status" value="1"/>
</dbReference>
<dbReference type="InterPro" id="IPR035649">
    <property type="entry name" value="EFG_V"/>
</dbReference>
<dbReference type="Gene3D" id="3.30.70.240">
    <property type="match status" value="1"/>
</dbReference>
<evidence type="ECO:0000256" key="3">
    <source>
        <dbReference type="ARBA" id="ARBA00023128"/>
    </source>
</evidence>
<dbReference type="PROSITE" id="PS51722">
    <property type="entry name" value="G_TR_2"/>
    <property type="match status" value="1"/>
</dbReference>
<dbReference type="Pfam" id="PF00679">
    <property type="entry name" value="EFG_C"/>
    <property type="match status" value="1"/>
</dbReference>
<dbReference type="InterPro" id="IPR000640">
    <property type="entry name" value="EFG_V-like"/>
</dbReference>
<evidence type="ECO:0000259" key="5">
    <source>
        <dbReference type="PROSITE" id="PS51722"/>
    </source>
</evidence>
<dbReference type="GO" id="GO:0005759">
    <property type="term" value="C:mitochondrial matrix"/>
    <property type="evidence" value="ECO:0007669"/>
    <property type="project" value="UniProtKB-ARBA"/>
</dbReference>
<dbReference type="PANTHER" id="PTHR43261">
    <property type="entry name" value="TRANSLATION ELONGATION FACTOR G-RELATED"/>
    <property type="match status" value="1"/>
</dbReference>
<name>A0A5A8CT29_CAFRO</name>
<organism evidence="6 7">
    <name type="scientific">Cafeteria roenbergensis</name>
    <name type="common">Marine flagellate</name>
    <dbReference type="NCBI Taxonomy" id="33653"/>
    <lineage>
        <taxon>Eukaryota</taxon>
        <taxon>Sar</taxon>
        <taxon>Stramenopiles</taxon>
        <taxon>Bigyra</taxon>
        <taxon>Opalozoa</taxon>
        <taxon>Bicosoecida</taxon>
        <taxon>Cafeteriaceae</taxon>
        <taxon>Cafeteria</taxon>
    </lineage>
</organism>
<dbReference type="InterPro" id="IPR053905">
    <property type="entry name" value="EF-G-like_DII"/>
</dbReference>
<dbReference type="PRINTS" id="PR00315">
    <property type="entry name" value="ELONGATNFCT"/>
</dbReference>
<reference evidence="6 7" key="1">
    <citation type="submission" date="2019-07" db="EMBL/GenBank/DDBJ databases">
        <title>Genomes of Cafeteria roenbergensis.</title>
        <authorList>
            <person name="Fischer M.G."/>
            <person name="Hackl T."/>
            <person name="Roman M."/>
        </authorList>
    </citation>
    <scope>NUCLEOTIDE SEQUENCE [LARGE SCALE GENOMIC DNA]</scope>
    <source>
        <strain evidence="6 7">BVI</strain>
    </source>
</reference>
<protein>
    <recommendedName>
        <fullName evidence="5">Tr-type G domain-containing protein</fullName>
    </recommendedName>
</protein>
<evidence type="ECO:0000313" key="6">
    <source>
        <dbReference type="EMBL" id="KAA0155859.1"/>
    </source>
</evidence>
<dbReference type="FunFam" id="3.30.70.240:FF:000001">
    <property type="entry name" value="Elongation factor G"/>
    <property type="match status" value="1"/>
</dbReference>
<feature type="domain" description="Tr-type G" evidence="5">
    <location>
        <begin position="38"/>
        <end position="350"/>
    </location>
</feature>
<evidence type="ECO:0000256" key="1">
    <source>
        <dbReference type="ARBA" id="ARBA00022741"/>
    </source>
</evidence>
<dbReference type="CDD" id="cd16262">
    <property type="entry name" value="EFG_III"/>
    <property type="match status" value="1"/>
</dbReference>
<dbReference type="AlphaFoldDB" id="A0A5A8CT29"/>
<dbReference type="InterPro" id="IPR027417">
    <property type="entry name" value="P-loop_NTPase"/>
</dbReference>
<dbReference type="PROSITE" id="PS00301">
    <property type="entry name" value="G_TR_1"/>
    <property type="match status" value="1"/>
</dbReference>
<comment type="caution">
    <text evidence="6">The sequence shown here is derived from an EMBL/GenBank/DDBJ whole genome shotgun (WGS) entry which is preliminary data.</text>
</comment>
<keyword evidence="4" id="KW-0342">GTP-binding</keyword>
<dbReference type="Gene3D" id="3.40.50.300">
    <property type="entry name" value="P-loop containing nucleotide triphosphate hydrolases"/>
    <property type="match status" value="1"/>
</dbReference>
<dbReference type="InterPro" id="IPR000795">
    <property type="entry name" value="T_Tr_GTP-bd_dom"/>
</dbReference>
<dbReference type="FunFam" id="3.40.50.300:FF:000514">
    <property type="entry name" value="Ribosome-releasing factor 2, mitochondrial"/>
    <property type="match status" value="1"/>
</dbReference>
<dbReference type="GO" id="GO:0005525">
    <property type="term" value="F:GTP binding"/>
    <property type="evidence" value="ECO:0007669"/>
    <property type="project" value="UniProtKB-KW"/>
</dbReference>
<dbReference type="CDD" id="cd01886">
    <property type="entry name" value="EF-G"/>
    <property type="match status" value="1"/>
</dbReference>
<dbReference type="InterPro" id="IPR035647">
    <property type="entry name" value="EFG_III/V"/>
</dbReference>
<proteinExistence type="predicted"/>
<gene>
    <name evidence="6" type="ORF">FNF29_01279</name>
</gene>
<keyword evidence="3" id="KW-0496">Mitochondrion</keyword>
<dbReference type="InterPro" id="IPR009000">
    <property type="entry name" value="Transl_B-barrel_sf"/>
</dbReference>
<dbReference type="SMART" id="SM00838">
    <property type="entry name" value="EFG_C"/>
    <property type="match status" value="1"/>
</dbReference>
<evidence type="ECO:0000313" key="7">
    <source>
        <dbReference type="Proteomes" id="UP000323011"/>
    </source>
</evidence>